<dbReference type="PANTHER" id="PTHR43405">
    <property type="entry name" value="GLYCOSYL HYDROLASE DIGH"/>
    <property type="match status" value="1"/>
</dbReference>
<evidence type="ECO:0000256" key="1">
    <source>
        <dbReference type="ARBA" id="ARBA00022729"/>
    </source>
</evidence>
<accession>A0A1J1LFE3</accession>
<keyword evidence="2" id="KW-1133">Transmembrane helix</keyword>
<feature type="transmembrane region" description="Helical" evidence="2">
    <location>
        <begin position="21"/>
        <end position="44"/>
    </location>
</feature>
<sequence>MKLNFNNFYLHFNIKKYFILSFFNLTINSVYLFLSLAIAILFLINFQPSWSQSLPPSSEIRGVWLTNVDSDILYSPKALTLGLKRLKSINFNTLYPTVWQGGYTLYPSAVTQREFGVSIDPNPGLKNRDLLEEIVTQGHQQGFTVIPWFEFGLMTSANSELVKKHPDWITQRKDGSTIKKEGVEERVWLNPFHPDVQNFILQLITEIVKNYKIDGIQFDDHFGLPAEFGYDDYTIKLYQQEHNGQSPSPDFYETYWVRWRSDKINQLMKRTFETIKSINPNCIVSLSPNPLHFALPAYLQDWFTWERKGWIEELVLQIYRSDLNRFITELERSEVILAKDHIPVAIGILSGLKNRSTSMEIIKQQITEIRRRNFAGVSFFFYESLWNWSEESQQDRQTQLYQFFPNTVNRPKVRLSF</sequence>
<dbReference type="STRING" id="671072.PL9214290305"/>
<gene>
    <name evidence="4" type="ORF">PL9214290305</name>
</gene>
<feature type="domain" description="Glycosyl hydrolase-like 10" evidence="3">
    <location>
        <begin position="59"/>
        <end position="364"/>
    </location>
</feature>
<evidence type="ECO:0000256" key="2">
    <source>
        <dbReference type="SAM" id="Phobius"/>
    </source>
</evidence>
<reference evidence="5" key="1">
    <citation type="submission" date="2015-10" db="EMBL/GenBank/DDBJ databases">
        <authorList>
            <person name="Regsiter A."/>
            <person name="william w."/>
        </authorList>
    </citation>
    <scope>NUCLEOTIDE SEQUENCE [LARGE SCALE GENOMIC DNA]</scope>
</reference>
<dbReference type="AlphaFoldDB" id="A0A1J1LFE3"/>
<proteinExistence type="predicted"/>
<dbReference type="Gene3D" id="3.20.20.80">
    <property type="entry name" value="Glycosidases"/>
    <property type="match status" value="1"/>
</dbReference>
<dbReference type="InterPro" id="IPR003790">
    <property type="entry name" value="GHL10"/>
</dbReference>
<keyword evidence="2" id="KW-0812">Transmembrane</keyword>
<evidence type="ECO:0000313" key="4">
    <source>
        <dbReference type="EMBL" id="CUR30714.1"/>
    </source>
</evidence>
<dbReference type="OrthoDB" id="580981at2"/>
<keyword evidence="5" id="KW-1185">Reference proteome</keyword>
<name>A0A1J1LFE3_9CYAN</name>
<evidence type="ECO:0000313" key="5">
    <source>
        <dbReference type="Proteomes" id="UP000184315"/>
    </source>
</evidence>
<dbReference type="Pfam" id="PF02638">
    <property type="entry name" value="GHL10"/>
    <property type="match status" value="1"/>
</dbReference>
<evidence type="ECO:0000259" key="3">
    <source>
        <dbReference type="Pfam" id="PF02638"/>
    </source>
</evidence>
<dbReference type="SUPFAM" id="SSF51445">
    <property type="entry name" value="(Trans)glycosidases"/>
    <property type="match status" value="1"/>
</dbReference>
<dbReference type="InterPro" id="IPR017853">
    <property type="entry name" value="GH"/>
</dbReference>
<protein>
    <recommendedName>
        <fullName evidence="3">Glycosyl hydrolase-like 10 domain-containing protein</fullName>
    </recommendedName>
</protein>
<dbReference type="InterPro" id="IPR052177">
    <property type="entry name" value="Divisome_Glycosyl_Hydrolase"/>
</dbReference>
<keyword evidence="2" id="KW-0472">Membrane</keyword>
<keyword evidence="1" id="KW-0732">Signal</keyword>
<dbReference type="Proteomes" id="UP000184315">
    <property type="component" value="Unassembled WGS sequence"/>
</dbReference>
<organism evidence="4 5">
    <name type="scientific">Planktothrix tepida PCC 9214</name>
    <dbReference type="NCBI Taxonomy" id="671072"/>
    <lineage>
        <taxon>Bacteria</taxon>
        <taxon>Bacillati</taxon>
        <taxon>Cyanobacteriota</taxon>
        <taxon>Cyanophyceae</taxon>
        <taxon>Oscillatoriophycideae</taxon>
        <taxon>Oscillatoriales</taxon>
        <taxon>Microcoleaceae</taxon>
        <taxon>Planktothrix</taxon>
    </lineage>
</organism>
<dbReference type="PANTHER" id="PTHR43405:SF1">
    <property type="entry name" value="GLYCOSYL HYDROLASE DIGH"/>
    <property type="match status" value="1"/>
</dbReference>
<dbReference type="EMBL" id="CZDF01000132">
    <property type="protein sequence ID" value="CUR30714.1"/>
    <property type="molecule type" value="Genomic_DNA"/>
</dbReference>
<dbReference type="RefSeq" id="WP_083579884.1">
    <property type="nucleotide sequence ID" value="NZ_LN889782.1"/>
</dbReference>